<dbReference type="InterPro" id="IPR016187">
    <property type="entry name" value="CTDL_fold"/>
</dbReference>
<dbReference type="GO" id="GO:0016020">
    <property type="term" value="C:membrane"/>
    <property type="evidence" value="ECO:0007669"/>
    <property type="project" value="UniProtKB-SubCell"/>
</dbReference>
<accession>A0A7J8G1H1</accession>
<keyword evidence="2 10" id="KW-0245">EGF-like domain</keyword>
<evidence type="ECO:0000256" key="3">
    <source>
        <dbReference type="ARBA" id="ARBA00022692"/>
    </source>
</evidence>
<keyword evidence="8" id="KW-0325">Glycoprotein</keyword>
<keyword evidence="17" id="KW-1185">Reference proteome</keyword>
<dbReference type="InterPro" id="IPR002049">
    <property type="entry name" value="LE_dom"/>
</dbReference>
<dbReference type="FunFam" id="2.30.180.10:FF:000020">
    <property type="entry name" value="Stabilin 2"/>
    <property type="match status" value="1"/>
</dbReference>
<comment type="subcellular location">
    <subcellularLocation>
        <location evidence="1">Membrane</location>
        <topology evidence="1">Single-pass type I membrane protein</topology>
    </subcellularLocation>
</comment>
<feature type="disulfide bond" evidence="10">
    <location>
        <begin position="348"/>
        <end position="358"/>
    </location>
</feature>
<dbReference type="PROSITE" id="PS50026">
    <property type="entry name" value="EGF_3"/>
    <property type="match status" value="4"/>
</dbReference>
<evidence type="ECO:0000256" key="11">
    <source>
        <dbReference type="SAM" id="MobiDB-lite"/>
    </source>
</evidence>
<gene>
    <name evidence="16" type="ORF">HJG59_017477</name>
</gene>
<evidence type="ECO:0000256" key="10">
    <source>
        <dbReference type="PROSITE-ProRule" id="PRU00076"/>
    </source>
</evidence>
<sequence length="783" mass="85005">MPQVLRYHVIACHQLLLENLKLTPNATSLQGEPVVISVSQDTVYINNKARIVSGDIITTNGVIHIIDRLLSPQNLLITPRDASGRILQNLTTAAMNHGYIKFSNLIQDSGLLSVITDPIHTPVTLFWPTDQALQALPAEQQDFLFSQDNKDKLKEYIKFHVIRDAKVLAVDLPRSAAWKTLQGSELSVQCGTDSDIGNCGSCTYTPSCPRWTKAKGVKQKCLYNLSFRKNLEGCRQLCALVIPLPRCCKGYFGRDCQACPGGPDAPCNHRGVCLDHYSATGECKCNTGFNGTACELCGPGRFGPDCQPCVCSDHGQCDEGITGSGQCLCEAGWTGRFCDTQAVLPPVCTPPCSAHATCRENNTCECHLNYEGDGITCTVVDFCKQNNGGCAKVAKCSQKGTKVSCSCQKGYKGDGRSCSEIDPCADGLNGGCHEHATCKMTGPGKHKCECKSHYIGDGVSCEPEQLPLDRCLQDNGQCHADATCADLHFQDTTIGVFHLRSPLGQYKLTFDKAKEACANEAAAMATYNQLSYAQKEVLAYSNSSARGQAFLKHLTDLSIRGTLFVPQNSGLAGNETLSGRDIEHHFANVSILFYNDLVNGTTLRTRLGSQLLITSSQDQSQLETRFVDGRAILQWDIFASNGIIHVISRPLKAPSAPRASVHTGLGTGVVFAVLLVTGALALVAYSYFRINRRAISFQRFESEEDIDVAALGNPPPENISNPVYESATSAPPEPSYDPFEKCSTWNLERSDQRSSPLRVLTHLSLQDSEDQPPLESSDPLGAL</sequence>
<feature type="domain" description="Link" evidence="15">
    <location>
        <begin position="495"/>
        <end position="595"/>
    </location>
</feature>
<dbReference type="Pfam" id="PF02469">
    <property type="entry name" value="Fasciclin"/>
    <property type="match status" value="3"/>
</dbReference>
<dbReference type="PANTHER" id="PTHR24038">
    <property type="entry name" value="STABILIN"/>
    <property type="match status" value="1"/>
</dbReference>
<dbReference type="GO" id="GO:0007155">
    <property type="term" value="P:cell adhesion"/>
    <property type="evidence" value="ECO:0007669"/>
    <property type="project" value="InterPro"/>
</dbReference>
<feature type="disulfide bond" evidence="10">
    <location>
        <begin position="285"/>
        <end position="294"/>
    </location>
</feature>
<dbReference type="InterPro" id="IPR036378">
    <property type="entry name" value="FAS1_dom_sf"/>
</dbReference>
<comment type="caution">
    <text evidence="16">The sequence shown here is derived from an EMBL/GenBank/DDBJ whole genome shotgun (WGS) entry which is preliminary data.</text>
</comment>
<feature type="domain" description="FAS1" evidence="14">
    <location>
        <begin position="86"/>
        <end position="188"/>
    </location>
</feature>
<dbReference type="AlphaFoldDB" id="A0A7J8G1H1"/>
<keyword evidence="4 12" id="KW-1133">Transmembrane helix</keyword>
<feature type="region of interest" description="Disordered" evidence="11">
    <location>
        <begin position="711"/>
        <end position="741"/>
    </location>
</feature>
<evidence type="ECO:0000256" key="12">
    <source>
        <dbReference type="SAM" id="Phobius"/>
    </source>
</evidence>
<feature type="domain" description="FAS1" evidence="14">
    <location>
        <begin position="517"/>
        <end position="651"/>
    </location>
</feature>
<feature type="disulfide bond" evidence="10">
    <location>
        <begin position="329"/>
        <end position="338"/>
    </location>
</feature>
<dbReference type="GO" id="GO:0030169">
    <property type="term" value="F:low-density lipoprotein particle binding"/>
    <property type="evidence" value="ECO:0007669"/>
    <property type="project" value="TreeGrafter"/>
</dbReference>
<dbReference type="GO" id="GO:0005041">
    <property type="term" value="F:low-density lipoprotein particle receptor activity"/>
    <property type="evidence" value="ECO:0007669"/>
    <property type="project" value="TreeGrafter"/>
</dbReference>
<reference evidence="16 17" key="1">
    <citation type="journal article" date="2020" name="Nature">
        <title>Six reference-quality genomes reveal evolution of bat adaptations.</title>
        <authorList>
            <person name="Jebb D."/>
            <person name="Huang Z."/>
            <person name="Pippel M."/>
            <person name="Hughes G.M."/>
            <person name="Lavrichenko K."/>
            <person name="Devanna P."/>
            <person name="Winkler S."/>
            <person name="Jermiin L.S."/>
            <person name="Skirmuntt E.C."/>
            <person name="Katzourakis A."/>
            <person name="Burkitt-Gray L."/>
            <person name="Ray D.A."/>
            <person name="Sullivan K.A.M."/>
            <person name="Roscito J.G."/>
            <person name="Kirilenko B.M."/>
            <person name="Davalos L.M."/>
            <person name="Corthals A.P."/>
            <person name="Power M.L."/>
            <person name="Jones G."/>
            <person name="Ransome R.D."/>
            <person name="Dechmann D.K.N."/>
            <person name="Locatelli A.G."/>
            <person name="Puechmaille S.J."/>
            <person name="Fedrigo O."/>
            <person name="Jarvis E.D."/>
            <person name="Hiller M."/>
            <person name="Vernes S.C."/>
            <person name="Myers E.W."/>
            <person name="Teeling E.C."/>
        </authorList>
    </citation>
    <scope>NUCLEOTIDE SEQUENCE [LARGE SCALE GENOMIC DNA]</scope>
    <source>
        <strain evidence="16">MMolMol1</strain>
        <tissue evidence="16">Muscle</tissue>
    </source>
</reference>
<dbReference type="InterPro" id="IPR000782">
    <property type="entry name" value="FAS1_domain"/>
</dbReference>
<keyword evidence="6 10" id="KW-1015">Disulfide bond</keyword>
<dbReference type="InterPro" id="IPR016186">
    <property type="entry name" value="C-type_lectin-like/link_sf"/>
</dbReference>
<dbReference type="PANTHER" id="PTHR24038:SF0">
    <property type="entry name" value="STABILIN-2"/>
    <property type="match status" value="1"/>
</dbReference>
<dbReference type="InterPro" id="IPR024731">
    <property type="entry name" value="NELL2-like_EGF"/>
</dbReference>
<dbReference type="SMART" id="SM00445">
    <property type="entry name" value="LINK"/>
    <property type="match status" value="1"/>
</dbReference>
<dbReference type="GO" id="GO:0005540">
    <property type="term" value="F:hyaluronic acid binding"/>
    <property type="evidence" value="ECO:0007669"/>
    <property type="project" value="InterPro"/>
</dbReference>
<dbReference type="SUPFAM" id="SSF82153">
    <property type="entry name" value="FAS1 domain"/>
    <property type="match status" value="3"/>
</dbReference>
<dbReference type="Gene3D" id="2.10.25.10">
    <property type="entry name" value="Laminin"/>
    <property type="match status" value="2"/>
</dbReference>
<evidence type="ECO:0000259" key="13">
    <source>
        <dbReference type="PROSITE" id="PS50026"/>
    </source>
</evidence>
<dbReference type="Gene3D" id="3.10.100.10">
    <property type="entry name" value="Mannose-Binding Protein A, subunit A"/>
    <property type="match status" value="1"/>
</dbReference>
<feature type="compositionally biased region" description="Polar residues" evidence="11">
    <location>
        <begin position="718"/>
        <end position="729"/>
    </location>
</feature>
<dbReference type="SUPFAM" id="SSF57196">
    <property type="entry name" value="EGF/Laminin"/>
    <property type="match status" value="1"/>
</dbReference>
<dbReference type="Pfam" id="PF00193">
    <property type="entry name" value="Xlink"/>
    <property type="match status" value="1"/>
</dbReference>
<evidence type="ECO:0000256" key="8">
    <source>
        <dbReference type="ARBA" id="ARBA00023180"/>
    </source>
</evidence>
<dbReference type="InterPro" id="IPR000742">
    <property type="entry name" value="EGF"/>
</dbReference>
<evidence type="ECO:0000259" key="14">
    <source>
        <dbReference type="PROSITE" id="PS50213"/>
    </source>
</evidence>
<feature type="domain" description="EGF-like" evidence="13">
    <location>
        <begin position="420"/>
        <end position="462"/>
    </location>
</feature>
<comment type="caution">
    <text evidence="10">Lacks conserved residue(s) required for the propagation of feature annotation.</text>
</comment>
<dbReference type="Gene3D" id="2.170.300.10">
    <property type="entry name" value="Tie2 ligand-binding domain superfamily"/>
    <property type="match status" value="1"/>
</dbReference>
<keyword evidence="7" id="KW-0675">Receptor</keyword>
<dbReference type="SMART" id="SM00180">
    <property type="entry name" value="EGF_Lam"/>
    <property type="match status" value="2"/>
</dbReference>
<keyword evidence="9" id="KW-0424">Laminin EGF-like domain</keyword>
<dbReference type="Gene3D" id="2.30.180.10">
    <property type="entry name" value="FAS1 domain"/>
    <property type="match status" value="3"/>
</dbReference>
<evidence type="ECO:0000256" key="1">
    <source>
        <dbReference type="ARBA" id="ARBA00004479"/>
    </source>
</evidence>
<feature type="domain" description="FAS1" evidence="14">
    <location>
        <begin position="1"/>
        <end position="70"/>
    </location>
</feature>
<evidence type="ECO:0000259" key="15">
    <source>
        <dbReference type="PROSITE" id="PS50963"/>
    </source>
</evidence>
<keyword evidence="5 12" id="KW-0472">Membrane</keyword>
<evidence type="ECO:0000256" key="4">
    <source>
        <dbReference type="ARBA" id="ARBA00022989"/>
    </source>
</evidence>
<dbReference type="InterPro" id="IPR000538">
    <property type="entry name" value="Link_dom"/>
</dbReference>
<keyword evidence="3 12" id="KW-0812">Transmembrane</keyword>
<dbReference type="FunFam" id="2.10.25.10:FF:000497">
    <property type="entry name" value="Stabilin 2"/>
    <property type="match status" value="1"/>
</dbReference>
<feature type="transmembrane region" description="Helical" evidence="12">
    <location>
        <begin position="665"/>
        <end position="688"/>
    </location>
</feature>
<feature type="region of interest" description="Disordered" evidence="11">
    <location>
        <begin position="762"/>
        <end position="783"/>
    </location>
</feature>
<dbReference type="Proteomes" id="UP000550707">
    <property type="component" value="Unassembled WGS sequence"/>
</dbReference>
<evidence type="ECO:0000256" key="5">
    <source>
        <dbReference type="ARBA" id="ARBA00023136"/>
    </source>
</evidence>
<evidence type="ECO:0000313" key="17">
    <source>
        <dbReference type="Proteomes" id="UP000550707"/>
    </source>
</evidence>
<evidence type="ECO:0000313" key="16">
    <source>
        <dbReference type="EMBL" id="KAF6453944.1"/>
    </source>
</evidence>
<feature type="domain" description="EGF-like" evidence="13">
    <location>
        <begin position="344"/>
        <end position="378"/>
    </location>
</feature>
<dbReference type="PROSITE" id="PS50963">
    <property type="entry name" value="LINK_2"/>
    <property type="match status" value="1"/>
</dbReference>
<evidence type="ECO:0000256" key="9">
    <source>
        <dbReference type="ARBA" id="ARBA00023292"/>
    </source>
</evidence>
<feature type="domain" description="EGF-like" evidence="13">
    <location>
        <begin position="302"/>
        <end position="339"/>
    </location>
</feature>
<evidence type="ECO:0000256" key="2">
    <source>
        <dbReference type="ARBA" id="ARBA00022536"/>
    </source>
</evidence>
<organism evidence="16 17">
    <name type="scientific">Molossus molossus</name>
    <name type="common">Pallas' mastiff bat</name>
    <name type="synonym">Vespertilio molossus</name>
    <dbReference type="NCBI Taxonomy" id="27622"/>
    <lineage>
        <taxon>Eukaryota</taxon>
        <taxon>Metazoa</taxon>
        <taxon>Chordata</taxon>
        <taxon>Craniata</taxon>
        <taxon>Vertebrata</taxon>
        <taxon>Euteleostomi</taxon>
        <taxon>Mammalia</taxon>
        <taxon>Eutheria</taxon>
        <taxon>Laurasiatheria</taxon>
        <taxon>Chiroptera</taxon>
        <taxon>Yangochiroptera</taxon>
        <taxon>Molossidae</taxon>
        <taxon>Molossus</taxon>
    </lineage>
</organism>
<dbReference type="EMBL" id="JACASF010000010">
    <property type="protein sequence ID" value="KAF6453944.1"/>
    <property type="molecule type" value="Genomic_DNA"/>
</dbReference>
<feature type="domain" description="EGF-like" evidence="13">
    <location>
        <begin position="255"/>
        <end position="295"/>
    </location>
</feature>
<evidence type="ECO:0000256" key="6">
    <source>
        <dbReference type="ARBA" id="ARBA00023157"/>
    </source>
</evidence>
<dbReference type="PROSITE" id="PS00022">
    <property type="entry name" value="EGF_1"/>
    <property type="match status" value="2"/>
</dbReference>
<proteinExistence type="predicted"/>
<dbReference type="SUPFAM" id="SSF56436">
    <property type="entry name" value="C-type lectin-like"/>
    <property type="match status" value="1"/>
</dbReference>
<dbReference type="Pfam" id="PF12947">
    <property type="entry name" value="EGF_3"/>
    <property type="match status" value="2"/>
</dbReference>
<name>A0A7J8G1H1_MOLMO</name>
<dbReference type="SMART" id="SM00554">
    <property type="entry name" value="FAS1"/>
    <property type="match status" value="3"/>
</dbReference>
<dbReference type="FunFam" id="2.30.180.10:FF:000005">
    <property type="entry name" value="Stabilin 2"/>
    <property type="match status" value="2"/>
</dbReference>
<protein>
    <submittedName>
        <fullName evidence="16">Stabilin 2</fullName>
    </submittedName>
</protein>
<dbReference type="PROSITE" id="PS50213">
    <property type="entry name" value="FAS1"/>
    <property type="match status" value="3"/>
</dbReference>
<evidence type="ECO:0000256" key="7">
    <source>
        <dbReference type="ARBA" id="ARBA00023170"/>
    </source>
</evidence>
<dbReference type="PROSITE" id="PS01186">
    <property type="entry name" value="EGF_2"/>
    <property type="match status" value="2"/>
</dbReference>
<dbReference type="FunFam" id="2.10.25.10:FF:000040">
    <property type="entry name" value="Stabilin 2"/>
    <property type="match status" value="1"/>
</dbReference>
<dbReference type="SMART" id="SM00181">
    <property type="entry name" value="EGF"/>
    <property type="match status" value="5"/>
</dbReference>